<keyword evidence="2" id="KW-1185">Reference proteome</keyword>
<gene>
    <name evidence="1" type="ORF">M9H77_29487</name>
</gene>
<name>A0ACB9ZUJ9_CATRO</name>
<dbReference type="Proteomes" id="UP001060085">
    <property type="component" value="Linkage Group LG07"/>
</dbReference>
<evidence type="ECO:0000313" key="2">
    <source>
        <dbReference type="Proteomes" id="UP001060085"/>
    </source>
</evidence>
<evidence type="ECO:0000313" key="1">
    <source>
        <dbReference type="EMBL" id="KAI5652300.1"/>
    </source>
</evidence>
<proteinExistence type="predicted"/>
<organism evidence="1 2">
    <name type="scientific">Catharanthus roseus</name>
    <name type="common">Madagascar periwinkle</name>
    <name type="synonym">Vinca rosea</name>
    <dbReference type="NCBI Taxonomy" id="4058"/>
    <lineage>
        <taxon>Eukaryota</taxon>
        <taxon>Viridiplantae</taxon>
        <taxon>Streptophyta</taxon>
        <taxon>Embryophyta</taxon>
        <taxon>Tracheophyta</taxon>
        <taxon>Spermatophyta</taxon>
        <taxon>Magnoliopsida</taxon>
        <taxon>eudicotyledons</taxon>
        <taxon>Gunneridae</taxon>
        <taxon>Pentapetalae</taxon>
        <taxon>asterids</taxon>
        <taxon>lamiids</taxon>
        <taxon>Gentianales</taxon>
        <taxon>Apocynaceae</taxon>
        <taxon>Rauvolfioideae</taxon>
        <taxon>Vinceae</taxon>
        <taxon>Catharanthinae</taxon>
        <taxon>Catharanthus</taxon>
    </lineage>
</organism>
<protein>
    <submittedName>
        <fullName evidence="1">Uncharacterized protein</fullName>
    </submittedName>
</protein>
<dbReference type="EMBL" id="CM044707">
    <property type="protein sequence ID" value="KAI5652300.1"/>
    <property type="molecule type" value="Genomic_DNA"/>
</dbReference>
<accession>A0ACB9ZUJ9</accession>
<reference evidence="2" key="1">
    <citation type="journal article" date="2023" name="Nat. Plants">
        <title>Single-cell RNA sequencing provides a high-resolution roadmap for understanding the multicellular compartmentation of specialized metabolism.</title>
        <authorList>
            <person name="Sun S."/>
            <person name="Shen X."/>
            <person name="Li Y."/>
            <person name="Li Y."/>
            <person name="Wang S."/>
            <person name="Li R."/>
            <person name="Zhang H."/>
            <person name="Shen G."/>
            <person name="Guo B."/>
            <person name="Wei J."/>
            <person name="Xu J."/>
            <person name="St-Pierre B."/>
            <person name="Chen S."/>
            <person name="Sun C."/>
        </authorList>
    </citation>
    <scope>NUCLEOTIDE SEQUENCE [LARGE SCALE GENOMIC DNA]</scope>
</reference>
<comment type="caution">
    <text evidence="1">The sequence shown here is derived from an EMBL/GenBank/DDBJ whole genome shotgun (WGS) entry which is preliminary data.</text>
</comment>
<sequence length="92" mass="10376">MVLLSVFHPQKSPADNQDKYHIRLVYAEPVHFDESHDRDMGPLPATGCEWAVGCSQKMYTIQHQVEQEGRPEHPSSVEATIQGYATMPKLAL</sequence>